<organism evidence="1 2">
    <name type="scientific">Sphaerodactylus townsendi</name>
    <dbReference type="NCBI Taxonomy" id="933632"/>
    <lineage>
        <taxon>Eukaryota</taxon>
        <taxon>Metazoa</taxon>
        <taxon>Chordata</taxon>
        <taxon>Craniata</taxon>
        <taxon>Vertebrata</taxon>
        <taxon>Euteleostomi</taxon>
        <taxon>Lepidosauria</taxon>
        <taxon>Squamata</taxon>
        <taxon>Bifurcata</taxon>
        <taxon>Gekkota</taxon>
        <taxon>Sphaerodactylidae</taxon>
        <taxon>Sphaerodactylus</taxon>
    </lineage>
</organism>
<evidence type="ECO:0000313" key="1">
    <source>
        <dbReference type="EMBL" id="KAH7987689.1"/>
    </source>
</evidence>
<evidence type="ECO:0000313" key="2">
    <source>
        <dbReference type="Proteomes" id="UP000827872"/>
    </source>
</evidence>
<accession>A0ACB8E650</accession>
<comment type="caution">
    <text evidence="1">The sequence shown here is derived from an EMBL/GenBank/DDBJ whole genome shotgun (WGS) entry which is preliminary data.</text>
</comment>
<sequence length="167" mass="18869">MELYTGLRRLTIKNTGLRSIQPRAFDKNPHLRYIFLDQYLEDPPSEERWESTGGSPKTIRLPPTEEELVGRSLKAPGSRLTSAEDSRSHEPPDVADLERLTARPLSRMMDSPRRGFEFGGTSAAALATLETTLSGSAGTEQLEALERSKRDWEQEQEALEREREALE</sequence>
<dbReference type="Proteomes" id="UP000827872">
    <property type="component" value="Linkage Group LG17"/>
</dbReference>
<name>A0ACB8E650_9SAUR</name>
<keyword evidence="2" id="KW-1185">Reference proteome</keyword>
<protein>
    <submittedName>
        <fullName evidence="1">Uncharacterized protein</fullName>
    </submittedName>
</protein>
<gene>
    <name evidence="1" type="ORF">K3G42_009538</name>
</gene>
<proteinExistence type="predicted"/>
<reference evidence="1" key="1">
    <citation type="submission" date="2021-08" db="EMBL/GenBank/DDBJ databases">
        <title>The first chromosome-level gecko genome reveals the dynamic sex chromosomes of Neotropical dwarf geckos (Sphaerodactylidae: Sphaerodactylus).</title>
        <authorList>
            <person name="Pinto B.J."/>
            <person name="Keating S.E."/>
            <person name="Gamble T."/>
        </authorList>
    </citation>
    <scope>NUCLEOTIDE SEQUENCE</scope>
    <source>
        <strain evidence="1">TG3544</strain>
    </source>
</reference>
<dbReference type="EMBL" id="CM037630">
    <property type="protein sequence ID" value="KAH7987689.1"/>
    <property type="molecule type" value="Genomic_DNA"/>
</dbReference>